<feature type="compositionally biased region" description="Basic and acidic residues" evidence="1">
    <location>
        <begin position="1"/>
        <end position="14"/>
    </location>
</feature>
<dbReference type="GeneID" id="113601811"/>
<evidence type="ECO:0000256" key="1">
    <source>
        <dbReference type="SAM" id="MobiDB-lite"/>
    </source>
</evidence>
<dbReference type="Proteomes" id="UP001652583">
    <property type="component" value="Chromosome B3"/>
</dbReference>
<dbReference type="RefSeq" id="XP_053079998.1">
    <property type="nucleotide sequence ID" value="XM_053224023.1"/>
</dbReference>
<keyword evidence="2" id="KW-1185">Reference proteome</keyword>
<accession>A0ABM3Q7T1</accession>
<feature type="compositionally biased region" description="Low complexity" evidence="1">
    <location>
        <begin position="184"/>
        <end position="197"/>
    </location>
</feature>
<organism evidence="2 3">
    <name type="scientific">Acinonyx jubatus</name>
    <name type="common">Cheetah</name>
    <dbReference type="NCBI Taxonomy" id="32536"/>
    <lineage>
        <taxon>Eukaryota</taxon>
        <taxon>Metazoa</taxon>
        <taxon>Chordata</taxon>
        <taxon>Craniata</taxon>
        <taxon>Vertebrata</taxon>
        <taxon>Euteleostomi</taxon>
        <taxon>Mammalia</taxon>
        <taxon>Eutheria</taxon>
        <taxon>Laurasiatheria</taxon>
        <taxon>Carnivora</taxon>
        <taxon>Feliformia</taxon>
        <taxon>Felidae</taxon>
        <taxon>Felinae</taxon>
        <taxon>Acinonyx</taxon>
    </lineage>
</organism>
<feature type="compositionally biased region" description="Pro residues" evidence="1">
    <location>
        <begin position="92"/>
        <end position="102"/>
    </location>
</feature>
<feature type="compositionally biased region" description="Gly residues" evidence="1">
    <location>
        <begin position="164"/>
        <end position="183"/>
    </location>
</feature>
<gene>
    <name evidence="3" type="primary">LOC113601811</name>
</gene>
<proteinExistence type="predicted"/>
<sequence>MCCDPRCSKLRDADFPNLSSPPRSPGDPSPQRDAAARRATRRSTSSSSRAPKCSEGESLTANSQRGAIPSPGLEEIGLPSGSSVTYSRFPAPASPPPGPSPPGWAAASPRYLRRSRARPRSARRNPNPCCELPAGRPQPPALPSAGRSGSASGLRLPRRTRCGQPGGGSPGGAGWAMRGGHGRGSTPQRRAPPASLSPRPPAGACARSKRGAEGGSARGREREGEGRREQGGTGASGPAGSRPGLNTPGAAPLLLPAPRALDLRSAARSCRSARPSGLLLGANLGRF</sequence>
<feature type="compositionally biased region" description="Low complexity" evidence="1">
    <location>
        <begin position="143"/>
        <end position="155"/>
    </location>
</feature>
<protein>
    <submittedName>
        <fullName evidence="3">Translation initiation factor IF-2-like</fullName>
    </submittedName>
</protein>
<feature type="compositionally biased region" description="Basic and acidic residues" evidence="1">
    <location>
        <begin position="218"/>
        <end position="230"/>
    </location>
</feature>
<reference evidence="3" key="1">
    <citation type="submission" date="2025-08" db="UniProtKB">
        <authorList>
            <consortium name="RefSeq"/>
        </authorList>
    </citation>
    <scope>IDENTIFICATION</scope>
    <source>
        <tissue evidence="3">Blood</tissue>
    </source>
</reference>
<evidence type="ECO:0000313" key="2">
    <source>
        <dbReference type="Proteomes" id="UP001652583"/>
    </source>
</evidence>
<name>A0ABM3Q7T1_ACIJB</name>
<feature type="region of interest" description="Disordered" evidence="1">
    <location>
        <begin position="1"/>
        <end position="253"/>
    </location>
</feature>
<feature type="compositionally biased region" description="Basic residues" evidence="1">
    <location>
        <begin position="111"/>
        <end position="123"/>
    </location>
</feature>
<evidence type="ECO:0000313" key="3">
    <source>
        <dbReference type="RefSeq" id="XP_053079998.1"/>
    </source>
</evidence>